<evidence type="ECO:0000256" key="1">
    <source>
        <dbReference type="ARBA" id="ARBA00010646"/>
    </source>
</evidence>
<dbReference type="SUPFAM" id="SSF51445">
    <property type="entry name" value="(Trans)glycosidases"/>
    <property type="match status" value="1"/>
</dbReference>
<accession>A0ABP5SKW1</accession>
<evidence type="ECO:0000256" key="3">
    <source>
        <dbReference type="ARBA" id="ARBA00023295"/>
    </source>
</evidence>
<sequence length="313" mass="34651">MVRERWVARGRRLRWGALLSLLALVALLGAGWRWFRSIDWTPPRRRWVAFTLLVLTGAVWGVASAGPPRPLLPPAGPPSPEAVAAIQAGRPPGYPVGGLDISSHDHGRYPVHWPTEVAAGSEFVYIKATEGASYVNPHFAADYAAARAAGRYVGAYVYARPDRGDPIGQAEHFLRHARFTRDERTLVPFVDLEWPYAGLRTGPCYGLTPQQMREWIRAFIGRIEESVGRKPMIYTNTYWWNPCTGNDASYGSYPLDIANYTAKASNLPAGWSTFALWQYAPGDPDQRHSHDRDVVNGGPEALRALAWPPPPGG</sequence>
<reference evidence="6" key="1">
    <citation type="journal article" date="2019" name="Int. J. Syst. Evol. Microbiol.">
        <title>The Global Catalogue of Microorganisms (GCM) 10K type strain sequencing project: providing services to taxonomists for standard genome sequencing and annotation.</title>
        <authorList>
            <consortium name="The Broad Institute Genomics Platform"/>
            <consortium name="The Broad Institute Genome Sequencing Center for Infectious Disease"/>
            <person name="Wu L."/>
            <person name="Ma J."/>
        </authorList>
    </citation>
    <scope>NUCLEOTIDE SEQUENCE [LARGE SCALE GENOMIC DNA]</scope>
    <source>
        <strain evidence="6">JCM 3272</strain>
    </source>
</reference>
<evidence type="ECO:0000256" key="4">
    <source>
        <dbReference type="SAM" id="Phobius"/>
    </source>
</evidence>
<feature type="transmembrane region" description="Helical" evidence="4">
    <location>
        <begin position="15"/>
        <end position="35"/>
    </location>
</feature>
<dbReference type="InterPro" id="IPR018077">
    <property type="entry name" value="Glyco_hydro_fam25_subgr"/>
</dbReference>
<dbReference type="Pfam" id="PF01183">
    <property type="entry name" value="Glyco_hydro_25"/>
    <property type="match status" value="1"/>
</dbReference>
<keyword evidence="4" id="KW-0812">Transmembrane</keyword>
<dbReference type="PANTHER" id="PTHR34135">
    <property type="entry name" value="LYSOZYME"/>
    <property type="match status" value="1"/>
</dbReference>
<keyword evidence="2" id="KW-0378">Hydrolase</keyword>
<evidence type="ECO:0000313" key="6">
    <source>
        <dbReference type="Proteomes" id="UP001501444"/>
    </source>
</evidence>
<keyword evidence="4" id="KW-0472">Membrane</keyword>
<evidence type="ECO:0008006" key="7">
    <source>
        <dbReference type="Google" id="ProtNLM"/>
    </source>
</evidence>
<comment type="caution">
    <text evidence="5">The sequence shown here is derived from an EMBL/GenBank/DDBJ whole genome shotgun (WGS) entry which is preliminary data.</text>
</comment>
<dbReference type="InterPro" id="IPR002053">
    <property type="entry name" value="Glyco_hydro_25"/>
</dbReference>
<protein>
    <recommendedName>
        <fullName evidence="7">Lysozyme</fullName>
    </recommendedName>
</protein>
<dbReference type="SMART" id="SM00641">
    <property type="entry name" value="Glyco_25"/>
    <property type="match status" value="1"/>
</dbReference>
<dbReference type="InterPro" id="IPR017853">
    <property type="entry name" value="GH"/>
</dbReference>
<keyword evidence="3" id="KW-0326">Glycosidase</keyword>
<dbReference type="PROSITE" id="PS51904">
    <property type="entry name" value="GLYCOSYL_HYDROL_F25_2"/>
    <property type="match status" value="1"/>
</dbReference>
<dbReference type="Gene3D" id="3.20.20.80">
    <property type="entry name" value="Glycosidases"/>
    <property type="match status" value="1"/>
</dbReference>
<proteinExistence type="inferred from homology"/>
<name>A0ABP5SKW1_9ACTN</name>
<dbReference type="Proteomes" id="UP001501444">
    <property type="component" value="Unassembled WGS sequence"/>
</dbReference>
<organism evidence="5 6">
    <name type="scientific">Dactylosporangium salmoneum</name>
    <dbReference type="NCBI Taxonomy" id="53361"/>
    <lineage>
        <taxon>Bacteria</taxon>
        <taxon>Bacillati</taxon>
        <taxon>Actinomycetota</taxon>
        <taxon>Actinomycetes</taxon>
        <taxon>Micromonosporales</taxon>
        <taxon>Micromonosporaceae</taxon>
        <taxon>Dactylosporangium</taxon>
    </lineage>
</organism>
<dbReference type="EMBL" id="BAAARV010000012">
    <property type="protein sequence ID" value="GAA2333719.1"/>
    <property type="molecule type" value="Genomic_DNA"/>
</dbReference>
<dbReference type="PANTHER" id="PTHR34135:SF2">
    <property type="entry name" value="LYSOZYME"/>
    <property type="match status" value="1"/>
</dbReference>
<evidence type="ECO:0000256" key="2">
    <source>
        <dbReference type="ARBA" id="ARBA00022801"/>
    </source>
</evidence>
<comment type="similarity">
    <text evidence="1">Belongs to the glycosyl hydrolase 25 family.</text>
</comment>
<evidence type="ECO:0000313" key="5">
    <source>
        <dbReference type="EMBL" id="GAA2333719.1"/>
    </source>
</evidence>
<keyword evidence="6" id="KW-1185">Reference proteome</keyword>
<gene>
    <name evidence="5" type="ORF">GCM10010170_013080</name>
</gene>
<keyword evidence="4" id="KW-1133">Transmembrane helix</keyword>